<evidence type="ECO:0000256" key="3">
    <source>
        <dbReference type="ARBA" id="ARBA00022793"/>
    </source>
</evidence>
<dbReference type="InterPro" id="IPR052357">
    <property type="entry name" value="Orn_Lys_Arg_decarboxylase-I"/>
</dbReference>
<dbReference type="Proteomes" id="UP000295689">
    <property type="component" value="Unassembled WGS sequence"/>
</dbReference>
<keyword evidence="3" id="KW-0210">Decarboxylase</keyword>
<dbReference type="InterPro" id="IPR008286">
    <property type="entry name" value="Prn/Lys/Arg_de-COase_C"/>
</dbReference>
<protein>
    <submittedName>
        <fullName evidence="8">Arginine/lysine/ornithine decarboxylase</fullName>
    </submittedName>
</protein>
<name>A0A4R2AVR7_9BACI</name>
<evidence type="ECO:0000256" key="2">
    <source>
        <dbReference type="ARBA" id="ARBA00010671"/>
    </source>
</evidence>
<keyword evidence="9" id="KW-1185">Reference proteome</keyword>
<evidence type="ECO:0000313" key="9">
    <source>
        <dbReference type="Proteomes" id="UP000295689"/>
    </source>
</evidence>
<dbReference type="SUPFAM" id="SSF53383">
    <property type="entry name" value="PLP-dependent transferases"/>
    <property type="match status" value="1"/>
</dbReference>
<dbReference type="InterPro" id="IPR015424">
    <property type="entry name" value="PyrdxlP-dep_Trfase"/>
</dbReference>
<accession>A0A4R2AVR7</accession>
<evidence type="ECO:0000256" key="4">
    <source>
        <dbReference type="ARBA" id="ARBA00022898"/>
    </source>
</evidence>
<evidence type="ECO:0000256" key="5">
    <source>
        <dbReference type="ARBA" id="ARBA00023239"/>
    </source>
</evidence>
<gene>
    <name evidence="8" type="ORF">EV146_12337</name>
</gene>
<dbReference type="Pfam" id="PF01276">
    <property type="entry name" value="OKR_DC_1"/>
    <property type="match status" value="1"/>
</dbReference>
<proteinExistence type="inferred from homology"/>
<evidence type="ECO:0000259" key="6">
    <source>
        <dbReference type="Pfam" id="PF01276"/>
    </source>
</evidence>
<dbReference type="InterPro" id="IPR036633">
    <property type="entry name" value="Prn/Lys/Arg_de-COase_C_sf"/>
</dbReference>
<dbReference type="Gene3D" id="3.90.105.10">
    <property type="entry name" value="Molybdopterin biosynthesis moea protein, domain 2"/>
    <property type="match status" value="1"/>
</dbReference>
<dbReference type="InterPro" id="IPR000310">
    <property type="entry name" value="Orn/Lys/Arg_deCO2ase_major_dom"/>
</dbReference>
<evidence type="ECO:0000313" key="8">
    <source>
        <dbReference type="EMBL" id="TCN17695.1"/>
    </source>
</evidence>
<comment type="similarity">
    <text evidence="2">Belongs to the Orn/Lys/Arg decarboxylase class-I family.</text>
</comment>
<reference evidence="8 9" key="1">
    <citation type="journal article" date="2015" name="Stand. Genomic Sci.">
        <title>Genomic Encyclopedia of Bacterial and Archaeal Type Strains, Phase III: the genomes of soil and plant-associated and newly described type strains.</title>
        <authorList>
            <person name="Whitman W.B."/>
            <person name="Woyke T."/>
            <person name="Klenk H.P."/>
            <person name="Zhou Y."/>
            <person name="Lilburn T.G."/>
            <person name="Beck B.J."/>
            <person name="De Vos P."/>
            <person name="Vandamme P."/>
            <person name="Eisen J.A."/>
            <person name="Garrity G."/>
            <person name="Hugenholtz P."/>
            <person name="Kyrpides N.C."/>
        </authorList>
    </citation>
    <scope>NUCLEOTIDE SEQUENCE [LARGE SCALE GENOMIC DNA]</scope>
    <source>
        <strain evidence="8 9">CV53</strain>
    </source>
</reference>
<dbReference type="EMBL" id="SLVV01000023">
    <property type="protein sequence ID" value="TCN17695.1"/>
    <property type="molecule type" value="Genomic_DNA"/>
</dbReference>
<dbReference type="AlphaFoldDB" id="A0A4R2AVR7"/>
<dbReference type="Gene3D" id="3.40.640.10">
    <property type="entry name" value="Type I PLP-dependent aspartate aminotransferase-like (Major domain)"/>
    <property type="match status" value="1"/>
</dbReference>
<feature type="domain" description="Orn/Lys/Arg decarboxylases family 1 pyridoxal-P attachment site" evidence="6">
    <location>
        <begin position="3"/>
        <end position="292"/>
    </location>
</feature>
<sequence>MLDQLILHSNRQPISFHVPGHKYGEVFPAKGHDFFRPLLQLDATELSGLDDLHSPEGVILESEELLADLYGTRKSYFLVNGSTSGNLAMILTALTEDDVVLVQRNSHKSIMNGIKLAKAKPIYLSPEFEKESMVAGGVNIQTVRNAIEAHPQAKALILTYPNYYGMVNDLGEIINLAHRHGIPVLIDEAHGAHFIAGAPFPSSAISLGADLVVHSAHKTLPAMTMGAYLHYNSSIVSEEKLSFYLQALQSSSPSYPIMATLDGARSYLGTYSEQDKDFLMERIHPFREEVESIPGLTVLPIGNGDPLKMTISSTNGVSGFQLQHLLEEEGIYAELADPKNILFVLPLLKTNMSYPFNEAVRKIKAAASRMTQSFLASPVPTGLAESQLSITASAVTYREMETLCQIEVPLSGSEGKICAEAIIPYPPGIPLLLPGEIISSEHIAVLEYLLKQGAKLQGGQSLAAGNIKIFYY</sequence>
<dbReference type="PANTHER" id="PTHR43277:SF3">
    <property type="entry name" value="DECARBOXYLASE, PUTATIVE-RELATED"/>
    <property type="match status" value="1"/>
</dbReference>
<keyword evidence="4" id="KW-0663">Pyridoxal phosphate</keyword>
<feature type="domain" description="Orn/Lys/Arg decarboxylase C-terminal" evidence="7">
    <location>
        <begin position="397"/>
        <end position="450"/>
    </location>
</feature>
<keyword evidence="5" id="KW-0456">Lyase</keyword>
<evidence type="ECO:0000259" key="7">
    <source>
        <dbReference type="Pfam" id="PF03711"/>
    </source>
</evidence>
<dbReference type="SUPFAM" id="SSF55904">
    <property type="entry name" value="Ornithine decarboxylase C-terminal domain"/>
    <property type="match status" value="1"/>
</dbReference>
<dbReference type="CDD" id="cd00615">
    <property type="entry name" value="Orn_deC_like"/>
    <property type="match status" value="1"/>
</dbReference>
<evidence type="ECO:0000256" key="1">
    <source>
        <dbReference type="ARBA" id="ARBA00001933"/>
    </source>
</evidence>
<comment type="caution">
    <text evidence="8">The sequence shown here is derived from an EMBL/GenBank/DDBJ whole genome shotgun (WGS) entry which is preliminary data.</text>
</comment>
<comment type="cofactor">
    <cofactor evidence="1">
        <name>pyridoxal 5'-phosphate</name>
        <dbReference type="ChEBI" id="CHEBI:597326"/>
    </cofactor>
</comment>
<dbReference type="Pfam" id="PF03711">
    <property type="entry name" value="OKR_DC_1_C"/>
    <property type="match status" value="1"/>
</dbReference>
<dbReference type="GO" id="GO:0016831">
    <property type="term" value="F:carboxy-lyase activity"/>
    <property type="evidence" value="ECO:0007669"/>
    <property type="project" value="UniProtKB-KW"/>
</dbReference>
<organism evidence="8 9">
    <name type="scientific">Mesobacillus foraminis</name>
    <dbReference type="NCBI Taxonomy" id="279826"/>
    <lineage>
        <taxon>Bacteria</taxon>
        <taxon>Bacillati</taxon>
        <taxon>Bacillota</taxon>
        <taxon>Bacilli</taxon>
        <taxon>Bacillales</taxon>
        <taxon>Bacillaceae</taxon>
        <taxon>Mesobacillus</taxon>
    </lineage>
</organism>
<dbReference type="InterPro" id="IPR015421">
    <property type="entry name" value="PyrdxlP-dep_Trfase_major"/>
</dbReference>
<dbReference type="PANTHER" id="PTHR43277">
    <property type="entry name" value="ARGININE DECARBOXYLASE"/>
    <property type="match status" value="1"/>
</dbReference>